<gene>
    <name evidence="2" type="ORF">A1Q1_06049</name>
</gene>
<dbReference type="KEGG" id="tasa:A1Q1_06049"/>
<proteinExistence type="predicted"/>
<dbReference type="AlphaFoldDB" id="J5Q537"/>
<evidence type="ECO:0000313" key="2">
    <source>
        <dbReference type="EMBL" id="EJT45498.1"/>
    </source>
</evidence>
<dbReference type="VEuPathDB" id="FungiDB:A1Q1_06049"/>
<dbReference type="OrthoDB" id="2596052at2759"/>
<sequence length="931" mass="102045">MAYLCAECRAAGVRAEPGAATTDFLVCCSFCGRVDEAATAGKNTVDETAQWGALMNEHGVSTVSFDEYREKQHEDFVNRILDAYLLDGRSRLTLQPADHFKAGARHWYNLLRGRESTTKQFKHATTSNTAKKVAYRLAVAVQLSITESNVFVVNNRLAHVKPLEPGRSSAARGDGTIMAPSLRAIFERANSLDPHHPAYLESWEMLRLTGRAFRDLRPPPPAADAVLAQAFVLMNRIQYLVKLGDEERIREYQVRDLTPNALRRRVKLESARPEDYQLSPASWTLLGTVDWERVLTTAYGLFCAQQTVCLWGSRTSVNVSAALLLVSLEAEIGDVLASLTALTRELVLPHAGSEHNVLRRRSELQRLIVGWSSSFPTARLTIPIIPPPKKGTVGTGLTGYASDKRRGIPEAVMVNAAAPVVAAHWDLLMRTRLATRNPPWSLRREYRTAAEMFARAHNHDMQMRKIAAKNAKKAQAAARKTASTPASRHPSPASPSVVSLRAVSQPPGAALPTPRGSTPGAGRKPTSREDMLRMMDVPIETLLATREDSSDEEADAETDDESRPDILTGDTRPSSVPFGFSIGPDGFSVARDASEPPKRPAPIATEVASKRPRIGPQIPLSPPTTASSREPSPARTVRILKTSRATTAATSLRSVSMSPTPSHASTLVPVQESDATRHIGLLLREREIYAFFNADAERRRGFAVSKEIEAAMNAWLSAQRKTGKIPAKLDAAYYKQLGFDGDPHEVDVGPFIARHSEWSPTECLLRLGIRPIEFPAHFVVHSMAQLRRELYGEDPEAELAPEGELIGPGELDRELAVLFATPGERISDILCSETEVQQRRTLYERIWAESEGRCVAAAQKQIDSTGVVEDDDEGEEEAVAAPVQRGSRRINMAVLAKLCGDEEDEDIGAAMRYDGLGIPSVGGLGEDEEED</sequence>
<dbReference type="EMBL" id="ALBS01000325">
    <property type="protein sequence ID" value="EJT45498.1"/>
    <property type="molecule type" value="Genomic_DNA"/>
</dbReference>
<accession>J5Q537</accession>
<feature type="region of interest" description="Disordered" evidence="1">
    <location>
        <begin position="466"/>
        <end position="635"/>
    </location>
</feature>
<dbReference type="HOGENOM" id="CLU_293380_0_0_1"/>
<dbReference type="RefSeq" id="XP_014176733.1">
    <property type="nucleotide sequence ID" value="XM_014321258.1"/>
</dbReference>
<feature type="region of interest" description="Disordered" evidence="1">
    <location>
        <begin position="648"/>
        <end position="669"/>
    </location>
</feature>
<reference evidence="2 3" key="1">
    <citation type="journal article" date="2012" name="Eukaryot. Cell">
        <title>Draft genome sequence of CBS 2479, the standard type strain of Trichosporon asahii.</title>
        <authorList>
            <person name="Yang R.Y."/>
            <person name="Li H.T."/>
            <person name="Zhu H."/>
            <person name="Zhou G.P."/>
            <person name="Wang M."/>
            <person name="Wang L."/>
        </authorList>
    </citation>
    <scope>NUCLEOTIDE SEQUENCE [LARGE SCALE GENOMIC DNA]</scope>
    <source>
        <strain evidence="3">ATCC 90039 / CBS 2479 / JCM 2466 / KCTC 7840 / NCYC 2677 / UAMH 7654</strain>
    </source>
</reference>
<feature type="compositionally biased region" description="Low complexity" evidence="1">
    <location>
        <begin position="473"/>
        <end position="504"/>
    </location>
</feature>
<protein>
    <submittedName>
        <fullName evidence="2">Uncharacterized protein</fullName>
    </submittedName>
</protein>
<evidence type="ECO:0000313" key="3">
    <source>
        <dbReference type="Proteomes" id="UP000002748"/>
    </source>
</evidence>
<name>J5Q537_TRIAS</name>
<comment type="caution">
    <text evidence="2">The sequence shown here is derived from an EMBL/GenBank/DDBJ whole genome shotgun (WGS) entry which is preliminary data.</text>
</comment>
<dbReference type="Proteomes" id="UP000002748">
    <property type="component" value="Unassembled WGS sequence"/>
</dbReference>
<feature type="compositionally biased region" description="Acidic residues" evidence="1">
    <location>
        <begin position="549"/>
        <end position="562"/>
    </location>
</feature>
<evidence type="ECO:0000256" key="1">
    <source>
        <dbReference type="SAM" id="MobiDB-lite"/>
    </source>
</evidence>
<organism evidence="2 3">
    <name type="scientific">Trichosporon asahii var. asahii (strain ATCC 90039 / CBS 2479 / JCM 2466 / KCTC 7840 / NBRC 103889/ NCYC 2677 / UAMH 7654)</name>
    <name type="common">Yeast</name>
    <dbReference type="NCBI Taxonomy" id="1186058"/>
    <lineage>
        <taxon>Eukaryota</taxon>
        <taxon>Fungi</taxon>
        <taxon>Dikarya</taxon>
        <taxon>Basidiomycota</taxon>
        <taxon>Agaricomycotina</taxon>
        <taxon>Tremellomycetes</taxon>
        <taxon>Trichosporonales</taxon>
        <taxon>Trichosporonaceae</taxon>
        <taxon>Trichosporon</taxon>
    </lineage>
</organism>
<dbReference type="GeneID" id="25989561"/>